<organism evidence="1 2">
    <name type="scientific">Corchorus olitorius</name>
    <dbReference type="NCBI Taxonomy" id="93759"/>
    <lineage>
        <taxon>Eukaryota</taxon>
        <taxon>Viridiplantae</taxon>
        <taxon>Streptophyta</taxon>
        <taxon>Embryophyta</taxon>
        <taxon>Tracheophyta</taxon>
        <taxon>Spermatophyta</taxon>
        <taxon>Magnoliopsida</taxon>
        <taxon>eudicotyledons</taxon>
        <taxon>Gunneridae</taxon>
        <taxon>Pentapetalae</taxon>
        <taxon>rosids</taxon>
        <taxon>malvids</taxon>
        <taxon>Malvales</taxon>
        <taxon>Malvaceae</taxon>
        <taxon>Grewioideae</taxon>
        <taxon>Apeibeae</taxon>
        <taxon>Corchorus</taxon>
    </lineage>
</organism>
<proteinExistence type="predicted"/>
<evidence type="ECO:0000313" key="1">
    <source>
        <dbReference type="EMBL" id="OMP08966.1"/>
    </source>
</evidence>
<comment type="caution">
    <text evidence="1">The sequence shown here is derived from an EMBL/GenBank/DDBJ whole genome shotgun (WGS) entry which is preliminary data.</text>
</comment>
<dbReference type="EMBL" id="AWUE01012535">
    <property type="protein sequence ID" value="OMP08966.1"/>
    <property type="molecule type" value="Genomic_DNA"/>
</dbReference>
<evidence type="ECO:0000313" key="2">
    <source>
        <dbReference type="Proteomes" id="UP000187203"/>
    </source>
</evidence>
<dbReference type="AlphaFoldDB" id="A0A1R3KPF4"/>
<dbReference type="Proteomes" id="UP000187203">
    <property type="component" value="Unassembled WGS sequence"/>
</dbReference>
<accession>A0A1R3KPF4</accession>
<gene>
    <name evidence="1" type="ORF">COLO4_05943</name>
</gene>
<name>A0A1R3KPF4_9ROSI</name>
<protein>
    <submittedName>
        <fullName evidence="1">Protein PAL-1, isoform c</fullName>
    </submittedName>
</protein>
<sequence length="252" mass="29214">MVTRQLLRRCHGVSQPSRAVTPFFGLSWPLCNGHGRDTYNCYTGITLREISSRCLPFPLRRVTADFLYYDLDNSLETSPLLSISFATRLSTLKTIEARILKLKLEENDPLFNVEYAAIQFFNVENPLLNVVNPLANEEKINVNVKNINKLEQYNNLILRIQGQFNESVIFNPKKTFLANNVLYYFVMDNRVAFGPVFKKVNITESSYELYDHYYRNLPYKEVMLMVFLIYGRVTMEHRVLDSPNSDCCLGHG</sequence>
<reference evidence="2" key="1">
    <citation type="submission" date="2013-09" db="EMBL/GenBank/DDBJ databases">
        <title>Corchorus olitorius genome sequencing.</title>
        <authorList>
            <person name="Alam M."/>
            <person name="Haque M.S."/>
            <person name="Islam M.S."/>
            <person name="Emdad E.M."/>
            <person name="Islam M.M."/>
            <person name="Ahmed B."/>
            <person name="Halim A."/>
            <person name="Hossen Q.M.M."/>
            <person name="Hossain M.Z."/>
            <person name="Ahmed R."/>
            <person name="Khan M.M."/>
            <person name="Islam R."/>
            <person name="Rashid M.M."/>
            <person name="Khan S.A."/>
            <person name="Rahman M.S."/>
            <person name="Alam M."/>
            <person name="Yahiya A.S."/>
            <person name="Khan M.S."/>
            <person name="Azam M.S."/>
            <person name="Haque T."/>
            <person name="Lashkar M.Z.H."/>
            <person name="Akhand A.I."/>
            <person name="Morshed G."/>
            <person name="Roy S."/>
            <person name="Uddin K.S."/>
            <person name="Rabeya T."/>
            <person name="Hossain A.S."/>
            <person name="Chowdhury A."/>
            <person name="Snigdha A.R."/>
            <person name="Mortoza M.S."/>
            <person name="Matin S.A."/>
            <person name="Hoque S.M.E."/>
            <person name="Islam M.K."/>
            <person name="Roy D.K."/>
            <person name="Haider R."/>
            <person name="Moosa M.M."/>
            <person name="Elias S.M."/>
            <person name="Hasan A.M."/>
            <person name="Jahan S."/>
            <person name="Shafiuddin M."/>
            <person name="Mahmood N."/>
            <person name="Shommy N.S."/>
        </authorList>
    </citation>
    <scope>NUCLEOTIDE SEQUENCE [LARGE SCALE GENOMIC DNA]</scope>
    <source>
        <strain evidence="2">cv. O-4</strain>
    </source>
</reference>
<keyword evidence="2" id="KW-1185">Reference proteome</keyword>